<name>A0ABN6VBH6_9HYPH</name>
<dbReference type="EMBL" id="AP027142">
    <property type="protein sequence ID" value="BDV33069.1"/>
    <property type="molecule type" value="Genomic_DNA"/>
</dbReference>
<proteinExistence type="predicted"/>
<evidence type="ECO:0000313" key="2">
    <source>
        <dbReference type="Proteomes" id="UP001317629"/>
    </source>
</evidence>
<organism evidence="1 2">
    <name type="scientific">Methylocystis iwaonis</name>
    <dbReference type="NCBI Taxonomy" id="2885079"/>
    <lineage>
        <taxon>Bacteria</taxon>
        <taxon>Pseudomonadati</taxon>
        <taxon>Pseudomonadota</taxon>
        <taxon>Alphaproteobacteria</taxon>
        <taxon>Hyphomicrobiales</taxon>
        <taxon>Methylocystaceae</taxon>
        <taxon>Methylocystis</taxon>
    </lineage>
</organism>
<reference evidence="1 2" key="1">
    <citation type="journal article" date="2023" name="Int. J. Syst. Evol. Microbiol.">
        <title>Methylocystis iwaonis sp. nov., a type II methane-oxidizing bacterium from surface soil of a rice paddy field in Japan, and emended description of the genus Methylocystis (ex Whittenbury et al. 1970) Bowman et al. 1993.</title>
        <authorList>
            <person name="Kaise H."/>
            <person name="Sawadogo J.B."/>
            <person name="Alam M.S."/>
            <person name="Ueno C."/>
            <person name="Dianou D."/>
            <person name="Shinjo R."/>
            <person name="Asakawa S."/>
        </authorList>
    </citation>
    <scope>NUCLEOTIDE SEQUENCE [LARGE SCALE GENOMIC DNA]</scope>
    <source>
        <strain evidence="1 2">SS37A-Re</strain>
    </source>
</reference>
<evidence type="ECO:0008006" key="3">
    <source>
        <dbReference type="Google" id="ProtNLM"/>
    </source>
</evidence>
<gene>
    <name evidence="1" type="ORF">SS37A_05980</name>
</gene>
<dbReference type="Proteomes" id="UP001317629">
    <property type="component" value="Chromosome"/>
</dbReference>
<dbReference type="RefSeq" id="WP_281930368.1">
    <property type="nucleotide sequence ID" value="NZ_AP027142.1"/>
</dbReference>
<keyword evidence="2" id="KW-1185">Reference proteome</keyword>
<protein>
    <recommendedName>
        <fullName evidence="3">CobQ/CobB/MinD/ParA nucleotide binding domain-containing protein</fullName>
    </recommendedName>
</protein>
<accession>A0ABN6VBH6</accession>
<evidence type="ECO:0000313" key="1">
    <source>
        <dbReference type="EMBL" id="BDV33069.1"/>
    </source>
</evidence>
<sequence length="237" mass="26346">MSRRTLVFFVCSPHSRTGVTTAARLLTDYYLSRGVPVEGFDTDSREPNYALLFPKVARVVDIGDVKGQISLFDRLLVADDAPKIVDVWSRSYDQLFATIAEIGFLEEARRAGVEPIILFQADSSQTAASNARLLNTTWPNLWLTVIHNEGAAPLRAEAHDILARYPARGKLVIPKLESAIAAALDDAELSLSTFLHAPPPHISIVVRAALKAWLLPIFTQFQSFELRMNLQSSEFLR</sequence>